<sequence length="511" mass="57223">MRKGKQRDAQMRVRTRRHSVCKAWQRQQGLEGPPKQQSREDVEFKAYQMLQGEGVYKKVMKSVTCDFCEDVSIIYTEILTMLQHPTIVWKLALQKWYVYTFQAAKIETGKNEVLEQSTSLSSSQQIGSVAVPRRDHSGNNSEAERPSQSLSPSFSRQADAPPRDASEMGIRTEGRSSPVSQENDMTSTSHSSLRNDISEPISQMQGRSPSPLLQTEPPYSYDDHSENDLEMGTSNQTSSPSRPQQPDVPSGLSGGPARNTPETLHSHSPTQQVDSPSAEVQGESLQMESTLPVRSHSEQTNEPPMNDLTQQAQPHSPRRNTPERRRGRQPRNLGIAATMNEPAENYLGPMNISCSSCQALYFNGEAKRENGSFNMCCNFGSIALPDLFSNFPEPLRSFYTGASSLSRNFRQHIRSFNSAMAMASMGAQLDIPRGHGPYCFRIHGQIYHFVGPLTPEEGTRPQFGQLYILDTDDAAIERIGNPANQECNPVVMRRLSNWLHKMTRSIIPLNF</sequence>
<reference evidence="2 3" key="1">
    <citation type="submission" date="2014-03" db="EMBL/GenBank/DDBJ databases">
        <title>Draft genome of the hookworm Oesophagostomum dentatum.</title>
        <authorList>
            <person name="Mitreva M."/>
        </authorList>
    </citation>
    <scope>NUCLEOTIDE SEQUENCE [LARGE SCALE GENOMIC DNA]</scope>
    <source>
        <strain evidence="2 3">OD-Hann</strain>
    </source>
</reference>
<protein>
    <submittedName>
        <fullName evidence="2">Uncharacterized protein</fullName>
    </submittedName>
</protein>
<dbReference type="OrthoDB" id="5876815at2759"/>
<organism evidence="2 3">
    <name type="scientific">Oesophagostomum dentatum</name>
    <name type="common">Nodular worm</name>
    <dbReference type="NCBI Taxonomy" id="61180"/>
    <lineage>
        <taxon>Eukaryota</taxon>
        <taxon>Metazoa</taxon>
        <taxon>Ecdysozoa</taxon>
        <taxon>Nematoda</taxon>
        <taxon>Chromadorea</taxon>
        <taxon>Rhabditida</taxon>
        <taxon>Rhabditina</taxon>
        <taxon>Rhabditomorpha</taxon>
        <taxon>Strongyloidea</taxon>
        <taxon>Strongylidae</taxon>
        <taxon>Oesophagostomum</taxon>
    </lineage>
</organism>
<feature type="compositionally biased region" description="Basic and acidic residues" evidence="1">
    <location>
        <begin position="132"/>
        <end position="145"/>
    </location>
</feature>
<evidence type="ECO:0000256" key="1">
    <source>
        <dbReference type="SAM" id="MobiDB-lite"/>
    </source>
</evidence>
<accession>A0A0B1TM59</accession>
<dbReference type="EMBL" id="KN549323">
    <property type="protein sequence ID" value="KHJ98354.1"/>
    <property type="molecule type" value="Genomic_DNA"/>
</dbReference>
<name>A0A0B1TM59_OESDE</name>
<feature type="compositionally biased region" description="Basic and acidic residues" evidence="1">
    <location>
        <begin position="161"/>
        <end position="174"/>
    </location>
</feature>
<dbReference type="AlphaFoldDB" id="A0A0B1TM59"/>
<dbReference type="PANTHER" id="PTHR45786">
    <property type="entry name" value="DNA BINDING PROTEIN-LIKE"/>
    <property type="match status" value="1"/>
</dbReference>
<dbReference type="Proteomes" id="UP000053660">
    <property type="component" value="Unassembled WGS sequence"/>
</dbReference>
<gene>
    <name evidence="2" type="ORF">OESDEN_01671</name>
</gene>
<feature type="compositionally biased region" description="Polar residues" evidence="1">
    <location>
        <begin position="232"/>
        <end position="244"/>
    </location>
</feature>
<feature type="compositionally biased region" description="Polar residues" evidence="1">
    <location>
        <begin position="298"/>
        <end position="314"/>
    </location>
</feature>
<evidence type="ECO:0000313" key="3">
    <source>
        <dbReference type="Proteomes" id="UP000053660"/>
    </source>
</evidence>
<feature type="region of interest" description="Disordered" evidence="1">
    <location>
        <begin position="117"/>
        <end position="335"/>
    </location>
</feature>
<dbReference type="PANTHER" id="PTHR45786:SF74">
    <property type="entry name" value="ATP-DEPENDENT DNA HELICASE"/>
    <property type="match status" value="1"/>
</dbReference>
<feature type="compositionally biased region" description="Low complexity" evidence="1">
    <location>
        <begin position="117"/>
        <end position="128"/>
    </location>
</feature>
<evidence type="ECO:0000313" key="2">
    <source>
        <dbReference type="EMBL" id="KHJ98354.1"/>
    </source>
</evidence>
<feature type="compositionally biased region" description="Polar residues" evidence="1">
    <location>
        <begin position="175"/>
        <end position="213"/>
    </location>
</feature>
<keyword evidence="3" id="KW-1185">Reference proteome</keyword>
<proteinExistence type="predicted"/>
<feature type="compositionally biased region" description="Polar residues" evidence="1">
    <location>
        <begin position="260"/>
        <end position="275"/>
    </location>
</feature>
<feature type="compositionally biased region" description="Polar residues" evidence="1">
    <location>
        <begin position="146"/>
        <end position="156"/>
    </location>
</feature>